<dbReference type="Gene3D" id="1.25.40.20">
    <property type="entry name" value="Ankyrin repeat-containing domain"/>
    <property type="match status" value="1"/>
</dbReference>
<dbReference type="InterPro" id="IPR036770">
    <property type="entry name" value="Ankyrin_rpt-contain_sf"/>
</dbReference>
<evidence type="ECO:0000313" key="3">
    <source>
        <dbReference type="EMBL" id="CAE8594423.1"/>
    </source>
</evidence>
<evidence type="ECO:0000259" key="2">
    <source>
        <dbReference type="PROSITE" id="PS51186"/>
    </source>
</evidence>
<comment type="caution">
    <text evidence="3">The sequence shown here is derived from an EMBL/GenBank/DDBJ whole genome shotgun (WGS) entry which is preliminary data.</text>
</comment>
<organism evidence="3 4">
    <name type="scientific">Polarella glacialis</name>
    <name type="common">Dinoflagellate</name>
    <dbReference type="NCBI Taxonomy" id="89957"/>
    <lineage>
        <taxon>Eukaryota</taxon>
        <taxon>Sar</taxon>
        <taxon>Alveolata</taxon>
        <taxon>Dinophyceae</taxon>
        <taxon>Suessiales</taxon>
        <taxon>Suessiaceae</taxon>
        <taxon>Polarella</taxon>
    </lineage>
</organism>
<feature type="region of interest" description="Disordered" evidence="1">
    <location>
        <begin position="296"/>
        <end position="359"/>
    </location>
</feature>
<dbReference type="InterPro" id="IPR000182">
    <property type="entry name" value="GNAT_dom"/>
</dbReference>
<gene>
    <name evidence="3" type="ORF">PGLA1383_LOCUS12972</name>
</gene>
<dbReference type="SUPFAM" id="SSF55729">
    <property type="entry name" value="Acyl-CoA N-acyltransferases (Nat)"/>
    <property type="match status" value="1"/>
</dbReference>
<feature type="region of interest" description="Disordered" evidence="1">
    <location>
        <begin position="384"/>
        <end position="459"/>
    </location>
</feature>
<proteinExistence type="predicted"/>
<feature type="compositionally biased region" description="Low complexity" evidence="1">
    <location>
        <begin position="337"/>
        <end position="357"/>
    </location>
</feature>
<feature type="compositionally biased region" description="Low complexity" evidence="1">
    <location>
        <begin position="296"/>
        <end position="318"/>
    </location>
</feature>
<protein>
    <recommendedName>
        <fullName evidence="2">N-acetyltransferase domain-containing protein</fullName>
    </recommendedName>
</protein>
<dbReference type="Gene3D" id="3.40.630.30">
    <property type="match status" value="1"/>
</dbReference>
<accession>A0A813E0A3</accession>
<name>A0A813E0A3_POLGL</name>
<evidence type="ECO:0000256" key="1">
    <source>
        <dbReference type="SAM" id="MobiDB-lite"/>
    </source>
</evidence>
<feature type="compositionally biased region" description="Basic residues" evidence="1">
    <location>
        <begin position="446"/>
        <end position="459"/>
    </location>
</feature>
<dbReference type="Proteomes" id="UP000654075">
    <property type="component" value="Unassembled WGS sequence"/>
</dbReference>
<dbReference type="AlphaFoldDB" id="A0A813E0A3"/>
<dbReference type="Pfam" id="PF13508">
    <property type="entry name" value="Acetyltransf_7"/>
    <property type="match status" value="1"/>
</dbReference>
<reference evidence="3" key="1">
    <citation type="submission" date="2021-02" db="EMBL/GenBank/DDBJ databases">
        <authorList>
            <person name="Dougan E. K."/>
            <person name="Rhodes N."/>
            <person name="Thang M."/>
            <person name="Chan C."/>
        </authorList>
    </citation>
    <scope>NUCLEOTIDE SEQUENCE</scope>
</reference>
<evidence type="ECO:0000313" key="4">
    <source>
        <dbReference type="Proteomes" id="UP000654075"/>
    </source>
</evidence>
<sequence length="459" mass="48687">MFYAASSGTPRMIRGLFERDADIHVRCSKGRTPICWAKSQENQQALSLCSLAVDRGLLSYTASPDGSVYGVLPAAGMDVTTLAQLENEFLKDHRELLADVLQNPSEAALCKELGLGTKGNDRKKTIKRIAEANAPLQWTLKCVFIPGLSVPSIARKRQVVGYCYCYIKEGGCAISHLKVGRSHQRKGCAMLLIAAAAKRAERILAEGCPEVEKLAGPVARRLNLSVVKQNLPAQSLYEKLGFRSSEVISDSKVHWVKMSRSLPETDDVEDWLGMVPGDSGRVLCAKSALVTGAASASASGTSSATGASANTSSSSSSSKRALPELVPEAPRFRLRARTPATAASASASVSVSSAQPDSDSESVALVTTGLTAAFSPQKLLRGTKVVSSGASAKPKQEQSSRAKAAMNKVRQQQRKAAAAASSDRIPKRKAPPPAPKSKDKAPAALPKKKAQAPSQRPKR</sequence>
<dbReference type="PROSITE" id="PS51186">
    <property type="entry name" value="GNAT"/>
    <property type="match status" value="1"/>
</dbReference>
<keyword evidence="4" id="KW-1185">Reference proteome</keyword>
<dbReference type="InterPro" id="IPR016181">
    <property type="entry name" value="Acyl_CoA_acyltransferase"/>
</dbReference>
<dbReference type="EMBL" id="CAJNNV010007058">
    <property type="protein sequence ID" value="CAE8594423.1"/>
    <property type="molecule type" value="Genomic_DNA"/>
</dbReference>
<feature type="domain" description="N-acetyltransferase" evidence="2">
    <location>
        <begin position="80"/>
        <end position="263"/>
    </location>
</feature>
<dbReference type="GO" id="GO:0016747">
    <property type="term" value="F:acyltransferase activity, transferring groups other than amino-acyl groups"/>
    <property type="evidence" value="ECO:0007669"/>
    <property type="project" value="InterPro"/>
</dbReference>